<keyword evidence="11" id="KW-1185">Reference proteome</keyword>
<evidence type="ECO:0000313" key="11">
    <source>
        <dbReference type="Proteomes" id="UP000182998"/>
    </source>
</evidence>
<dbReference type="EMBL" id="LN614830">
    <property type="protein sequence ID" value="CEG61587.1"/>
    <property type="molecule type" value="Genomic_DNA"/>
</dbReference>
<reference evidence="9 11" key="3">
    <citation type="submission" date="2016-10" db="EMBL/GenBank/DDBJ databases">
        <authorList>
            <person name="Varghese N."/>
            <person name="Submissions S."/>
        </authorList>
    </citation>
    <scope>NUCLEOTIDE SEQUENCE [LARGE SCALE GENOMIC DNA]</scope>
    <source>
        <strain evidence="9 11">ATCC 33218</strain>
    </source>
</reference>
<sequence length="656" mass="74171">MVILANVYTGSIIDKAILRIIGTVIGAWIGYFLAGLVVNSLLLYFLANFLLISLAVYYYNFSPHAYAYLLGALAAFFVISQLAISSEDAFYVAIWRSIEIGLGVLVSAAAALFIFPNNIQDNLIKDVNSIFDQINNLFDNLSKSLLDGEANFQEISAGSFQLRKTIKKSTEIIGFMRRELGIKRERIDQFRVFLDQFHSLSRTITYFISSYQQQNAENTIRLLAKPMAEVFSAAKHDLQVLKRAFFSAEGGQNNLEMEAKLANLQQEITNQSMKLNEEVLLVTPISDFLNVLSLLQRINSVIINLGNVLIHRQKPIRQEVKWITSQQQLRNDSDIIFSSIKTGLAAILALGFWLFTNWPNGLPGIVSSIVISLKKNLFEMSNISVHRLLGWMIGASVVLFPLAFFSLELYSFMLILFLSIWGFSYFSFKYIPYGYIGLQANIVIIIFMAQAGGPPTELEPAMERLAGIVIGIVSSFLVGNVLWRTDYFSILVRHLHKLYRFLIYNMSQLLQFEPSKARLYDLTGLFWLCRGLLEAFPESHFKGKKQQRIIHARKNFEQMVLIQAIIGHINDAIDRNGAHATAASYGVNLKELEDAVVGLYHADTEEEKIQLHQRLEENLGKFDLGIQYAKSPTNELTNCIAYINALNQLKFSQLAN</sequence>
<feature type="transmembrane region" description="Helical" evidence="7">
    <location>
        <begin position="41"/>
        <end position="59"/>
    </location>
</feature>
<evidence type="ECO:0000313" key="9">
    <source>
        <dbReference type="EMBL" id="SCY46565.1"/>
    </source>
</evidence>
<dbReference type="Proteomes" id="UP000182998">
    <property type="component" value="Unassembled WGS sequence"/>
</dbReference>
<dbReference type="HOGENOM" id="CLU_023734_0_0_6"/>
<feature type="transmembrane region" description="Helical" evidence="7">
    <location>
        <begin position="16"/>
        <end position="35"/>
    </location>
</feature>
<evidence type="ECO:0000256" key="2">
    <source>
        <dbReference type="ARBA" id="ARBA00022448"/>
    </source>
</evidence>
<evidence type="ECO:0000256" key="3">
    <source>
        <dbReference type="ARBA" id="ARBA00022475"/>
    </source>
</evidence>
<dbReference type="InterPro" id="IPR006726">
    <property type="entry name" value="PHBA_efflux_AaeB/fusaric-R"/>
</dbReference>
<evidence type="ECO:0000313" key="8">
    <source>
        <dbReference type="EMBL" id="CEG61587.1"/>
    </source>
</evidence>
<feature type="transmembrane region" description="Helical" evidence="7">
    <location>
        <begin position="335"/>
        <end position="355"/>
    </location>
</feature>
<dbReference type="Proteomes" id="UP000032414">
    <property type="component" value="Chromosome I"/>
</dbReference>
<keyword evidence="5 7" id="KW-1133">Transmembrane helix</keyword>
<feature type="transmembrane region" description="Helical" evidence="7">
    <location>
        <begin position="90"/>
        <end position="115"/>
    </location>
</feature>
<dbReference type="GO" id="GO:0022857">
    <property type="term" value="F:transmembrane transporter activity"/>
    <property type="evidence" value="ECO:0007669"/>
    <property type="project" value="InterPro"/>
</dbReference>
<feature type="transmembrane region" description="Helical" evidence="7">
    <location>
        <begin position="410"/>
        <end position="428"/>
    </location>
</feature>
<comment type="subcellular location">
    <subcellularLocation>
        <location evidence="1">Cell membrane</location>
        <topology evidence="1">Multi-pass membrane protein</topology>
    </subcellularLocation>
</comment>
<dbReference type="AlphaFoldDB" id="A0A098GHY1"/>
<keyword evidence="3" id="KW-1003">Cell membrane</keyword>
<keyword evidence="6 7" id="KW-0472">Membrane</keyword>
<feature type="transmembrane region" description="Helical" evidence="7">
    <location>
        <begin position="435"/>
        <end position="453"/>
    </location>
</feature>
<dbReference type="STRING" id="451.B6N58_04575"/>
<evidence type="ECO:0000256" key="4">
    <source>
        <dbReference type="ARBA" id="ARBA00022692"/>
    </source>
</evidence>
<dbReference type="KEGG" id="tmc:LMI_2319"/>
<evidence type="ECO:0000256" key="1">
    <source>
        <dbReference type="ARBA" id="ARBA00004651"/>
    </source>
</evidence>
<feature type="transmembrane region" description="Helical" evidence="7">
    <location>
        <begin position="465"/>
        <end position="483"/>
    </location>
</feature>
<dbReference type="PANTHER" id="PTHR30509">
    <property type="entry name" value="P-HYDROXYBENZOIC ACID EFFLUX PUMP SUBUNIT-RELATED"/>
    <property type="match status" value="1"/>
</dbReference>
<keyword evidence="2" id="KW-0813">Transport</keyword>
<name>A0A098GHY1_LEGMI</name>
<dbReference type="GO" id="GO:0005886">
    <property type="term" value="C:plasma membrane"/>
    <property type="evidence" value="ECO:0007669"/>
    <property type="project" value="UniProtKB-SubCell"/>
</dbReference>
<organism evidence="8 10">
    <name type="scientific">Legionella micdadei</name>
    <name type="common">Tatlockia micdadei</name>
    <dbReference type="NCBI Taxonomy" id="451"/>
    <lineage>
        <taxon>Bacteria</taxon>
        <taxon>Pseudomonadati</taxon>
        <taxon>Pseudomonadota</taxon>
        <taxon>Gammaproteobacteria</taxon>
        <taxon>Legionellales</taxon>
        <taxon>Legionellaceae</taxon>
        <taxon>Legionella</taxon>
    </lineage>
</organism>
<protein>
    <submittedName>
        <fullName evidence="9">Uncharacterized membrane protein YccC</fullName>
    </submittedName>
</protein>
<evidence type="ECO:0000256" key="7">
    <source>
        <dbReference type="SAM" id="Phobius"/>
    </source>
</evidence>
<gene>
    <name evidence="8" type="ORF">LMI_2319</name>
    <name evidence="9" type="ORF">SAMN02982997_01794</name>
</gene>
<evidence type="ECO:0000256" key="5">
    <source>
        <dbReference type="ARBA" id="ARBA00022989"/>
    </source>
</evidence>
<accession>A0A098GHY1</accession>
<keyword evidence="4 7" id="KW-0812">Transmembrane</keyword>
<evidence type="ECO:0000256" key="6">
    <source>
        <dbReference type="ARBA" id="ARBA00023136"/>
    </source>
</evidence>
<evidence type="ECO:0000313" key="10">
    <source>
        <dbReference type="Proteomes" id="UP000032414"/>
    </source>
</evidence>
<dbReference type="PANTHER" id="PTHR30509:SF9">
    <property type="entry name" value="MULTIDRUG RESISTANCE PROTEIN MDTO"/>
    <property type="match status" value="1"/>
</dbReference>
<dbReference type="EMBL" id="FMVN01000008">
    <property type="protein sequence ID" value="SCY46565.1"/>
    <property type="molecule type" value="Genomic_DNA"/>
</dbReference>
<dbReference type="PATRIC" id="fig|451.8.peg.2962"/>
<reference evidence="8" key="1">
    <citation type="submission" date="2014-09" db="EMBL/GenBank/DDBJ databases">
        <authorList>
            <person name="GOMEZ-VALERO Laura"/>
        </authorList>
    </citation>
    <scope>NUCLEOTIDE SEQUENCE</scope>
    <source>
        <strain evidence="8">ATCC33218</strain>
    </source>
</reference>
<feature type="transmembrane region" description="Helical" evidence="7">
    <location>
        <begin position="66"/>
        <end position="84"/>
    </location>
</feature>
<dbReference type="Pfam" id="PF04632">
    <property type="entry name" value="FUSC"/>
    <property type="match status" value="1"/>
</dbReference>
<proteinExistence type="predicted"/>
<reference evidence="10" key="2">
    <citation type="submission" date="2014-09" db="EMBL/GenBank/DDBJ databases">
        <authorList>
            <person name="Gomez-Valero L."/>
        </authorList>
    </citation>
    <scope>NUCLEOTIDE SEQUENCE [LARGE SCALE GENOMIC DNA]</scope>
    <source>
        <strain evidence="10">ATCC33218</strain>
    </source>
</reference>